<dbReference type="AlphaFoldDB" id="A0A263D061"/>
<dbReference type="InterPro" id="IPR000515">
    <property type="entry name" value="MetI-like"/>
</dbReference>
<comment type="subcellular location">
    <subcellularLocation>
        <location evidence="1 9">Cell membrane</location>
        <topology evidence="1 9">Multi-pass membrane protein</topology>
    </subcellularLocation>
</comment>
<evidence type="ECO:0000256" key="1">
    <source>
        <dbReference type="ARBA" id="ARBA00004651"/>
    </source>
</evidence>
<dbReference type="EMBL" id="NKYE01000013">
    <property type="protein sequence ID" value="OZM71518.1"/>
    <property type="molecule type" value="Genomic_DNA"/>
</dbReference>
<keyword evidence="3 9" id="KW-0813">Transport</keyword>
<proteinExistence type="inferred from homology"/>
<gene>
    <name evidence="13" type="primary">pstC</name>
    <name evidence="13" type="ORF">CFN78_20480</name>
</gene>
<comment type="caution">
    <text evidence="13">The sequence shown here is derived from an EMBL/GenBank/DDBJ whole genome shotgun (WGS) entry which is preliminary data.</text>
</comment>
<feature type="region of interest" description="Disordered" evidence="11">
    <location>
        <begin position="1"/>
        <end position="54"/>
    </location>
</feature>
<dbReference type="CDD" id="cd06261">
    <property type="entry name" value="TM_PBP2"/>
    <property type="match status" value="1"/>
</dbReference>
<dbReference type="FunCoup" id="A0A263D061">
    <property type="interactions" value="40"/>
</dbReference>
<feature type="transmembrane region" description="Helical" evidence="9">
    <location>
        <begin position="216"/>
        <end position="235"/>
    </location>
</feature>
<evidence type="ECO:0000256" key="8">
    <source>
        <dbReference type="ARBA" id="ARBA00023136"/>
    </source>
</evidence>
<reference evidence="13 14" key="1">
    <citation type="submission" date="2017-07" db="EMBL/GenBank/DDBJ databases">
        <title>Amycolatopsis antarcticus sp. nov., isolated from the surface of an Antarcticus brown macroalga.</title>
        <authorList>
            <person name="Wang J."/>
            <person name="Leiva S."/>
            <person name="Huang J."/>
            <person name="Huang Y."/>
        </authorList>
    </citation>
    <scope>NUCLEOTIDE SEQUENCE [LARGE SCALE GENOMIC DNA]</scope>
    <source>
        <strain evidence="13 14">AU-G6</strain>
    </source>
</reference>
<dbReference type="NCBIfam" id="TIGR02138">
    <property type="entry name" value="phosphate_pstC"/>
    <property type="match status" value="1"/>
</dbReference>
<dbReference type="GO" id="GO:0006817">
    <property type="term" value="P:phosphate ion transport"/>
    <property type="evidence" value="ECO:0007669"/>
    <property type="project" value="UniProtKB-KW"/>
</dbReference>
<sequence>MTEQRSQRTLTGAPGERPSSRESLAEGPISEQTAAPVPAGGDPKNTAGGNGKSNAVRPGDRIFKNLTTGAGVFVVALIGLIGVFLVIQAIPALKANQVSFLFSREWSTGDSGNLRFGILDLLLVTVTTSLVALVIAMPVSLGIALFLTQYAPRRLSRAFAYVIDLLAAVPSIIFGLWGLLVLAPTIEPFSAWLNETFSWIPIFAVGNIAPNIRGSIFTAGVVLAVMLLPIITSLTREVFERTPTPQIEGALALGATRWEVIRTTVLPFGKAGYIGASMLGLGRALGETIALTVILLIPSTGFDWSIFDGGATFASKIAADASEFNDPTSAGAYIAAGLVLFVLTFVVNFFARAIIGDKKGDR</sequence>
<feature type="transmembrane region" description="Helical" evidence="9">
    <location>
        <begin position="332"/>
        <end position="355"/>
    </location>
</feature>
<dbReference type="PROSITE" id="PS50928">
    <property type="entry name" value="ABC_TM1"/>
    <property type="match status" value="1"/>
</dbReference>
<evidence type="ECO:0000256" key="11">
    <source>
        <dbReference type="SAM" id="MobiDB-lite"/>
    </source>
</evidence>
<dbReference type="OrthoDB" id="9785113at2"/>
<evidence type="ECO:0000256" key="4">
    <source>
        <dbReference type="ARBA" id="ARBA00022475"/>
    </source>
</evidence>
<feature type="transmembrane region" description="Helical" evidence="9">
    <location>
        <begin position="159"/>
        <end position="183"/>
    </location>
</feature>
<dbReference type="Gene3D" id="1.10.3720.10">
    <property type="entry name" value="MetI-like"/>
    <property type="match status" value="1"/>
</dbReference>
<evidence type="ECO:0000256" key="2">
    <source>
        <dbReference type="ARBA" id="ARBA00007069"/>
    </source>
</evidence>
<dbReference type="InterPro" id="IPR035906">
    <property type="entry name" value="MetI-like_sf"/>
</dbReference>
<comment type="similarity">
    <text evidence="2 10">Belongs to the binding-protein-dependent transport system permease family. CysTW subfamily.</text>
</comment>
<feature type="transmembrane region" description="Helical" evidence="9">
    <location>
        <begin position="121"/>
        <end position="147"/>
    </location>
</feature>
<organism evidence="13 14">
    <name type="scientific">Amycolatopsis antarctica</name>
    <dbReference type="NCBI Taxonomy" id="1854586"/>
    <lineage>
        <taxon>Bacteria</taxon>
        <taxon>Bacillati</taxon>
        <taxon>Actinomycetota</taxon>
        <taxon>Actinomycetes</taxon>
        <taxon>Pseudonocardiales</taxon>
        <taxon>Pseudonocardiaceae</taxon>
        <taxon>Amycolatopsis</taxon>
    </lineage>
</organism>
<keyword evidence="7 9" id="KW-1133">Transmembrane helix</keyword>
<evidence type="ECO:0000256" key="9">
    <source>
        <dbReference type="RuleBase" id="RU363032"/>
    </source>
</evidence>
<keyword evidence="4 10" id="KW-1003">Cell membrane</keyword>
<keyword evidence="6 9" id="KW-0812">Transmembrane</keyword>
<dbReference type="InterPro" id="IPR051124">
    <property type="entry name" value="Phosphate_Transport_Permease"/>
</dbReference>
<evidence type="ECO:0000256" key="3">
    <source>
        <dbReference type="ARBA" id="ARBA00022448"/>
    </source>
</evidence>
<name>A0A263D061_9PSEU</name>
<evidence type="ECO:0000256" key="10">
    <source>
        <dbReference type="RuleBase" id="RU363054"/>
    </source>
</evidence>
<dbReference type="RefSeq" id="WP_094864466.1">
    <property type="nucleotide sequence ID" value="NZ_NKYE01000013.1"/>
</dbReference>
<comment type="caution">
    <text evidence="10">Lacks conserved residue(s) required for the propagation of feature annotation.</text>
</comment>
<feature type="transmembrane region" description="Helical" evidence="9">
    <location>
        <begin position="66"/>
        <end position="90"/>
    </location>
</feature>
<dbReference type="GO" id="GO:0005315">
    <property type="term" value="F:phosphate transmembrane transporter activity"/>
    <property type="evidence" value="ECO:0007669"/>
    <property type="project" value="InterPro"/>
</dbReference>
<evidence type="ECO:0000313" key="13">
    <source>
        <dbReference type="EMBL" id="OZM71518.1"/>
    </source>
</evidence>
<dbReference type="PANTHER" id="PTHR30425">
    <property type="entry name" value="PHOSPHATE TRANSPORT SYSTEM PERMEASE PROTEIN PST"/>
    <property type="match status" value="1"/>
</dbReference>
<keyword evidence="5 10" id="KW-0592">Phosphate transport</keyword>
<protein>
    <recommendedName>
        <fullName evidence="10">Phosphate transport system permease protein</fullName>
    </recommendedName>
</protein>
<evidence type="ECO:0000256" key="7">
    <source>
        <dbReference type="ARBA" id="ARBA00022989"/>
    </source>
</evidence>
<feature type="domain" description="ABC transmembrane type-1" evidence="12">
    <location>
        <begin position="122"/>
        <end position="351"/>
    </location>
</feature>
<evidence type="ECO:0000259" key="12">
    <source>
        <dbReference type="PROSITE" id="PS50928"/>
    </source>
</evidence>
<keyword evidence="8 9" id="KW-0472">Membrane</keyword>
<feature type="compositionally biased region" description="Polar residues" evidence="11">
    <location>
        <begin position="1"/>
        <end position="10"/>
    </location>
</feature>
<dbReference type="InterPro" id="IPR011864">
    <property type="entry name" value="Phosphate_PstC"/>
</dbReference>
<dbReference type="SUPFAM" id="SSF161098">
    <property type="entry name" value="MetI-like"/>
    <property type="match status" value="1"/>
</dbReference>
<dbReference type="Proteomes" id="UP000242444">
    <property type="component" value="Unassembled WGS sequence"/>
</dbReference>
<keyword evidence="14" id="KW-1185">Reference proteome</keyword>
<evidence type="ECO:0000256" key="6">
    <source>
        <dbReference type="ARBA" id="ARBA00022692"/>
    </source>
</evidence>
<dbReference type="Pfam" id="PF00528">
    <property type="entry name" value="BPD_transp_1"/>
    <property type="match status" value="1"/>
</dbReference>
<evidence type="ECO:0000313" key="14">
    <source>
        <dbReference type="Proteomes" id="UP000242444"/>
    </source>
</evidence>
<dbReference type="InParanoid" id="A0A263D061"/>
<evidence type="ECO:0000256" key="5">
    <source>
        <dbReference type="ARBA" id="ARBA00022592"/>
    </source>
</evidence>
<dbReference type="PANTHER" id="PTHR30425:SF1">
    <property type="entry name" value="PHOSPHATE TRANSPORT SYSTEM PERMEASE PROTEIN PSTC"/>
    <property type="match status" value="1"/>
</dbReference>
<comment type="function">
    <text evidence="10">Part of the binding-protein-dependent transport system for phosphate; probably responsible for the translocation of the substrate across the membrane.</text>
</comment>
<accession>A0A263D061</accession>
<dbReference type="GO" id="GO:0005886">
    <property type="term" value="C:plasma membrane"/>
    <property type="evidence" value="ECO:0007669"/>
    <property type="project" value="UniProtKB-SubCell"/>
</dbReference>